<dbReference type="AlphaFoldDB" id="A0A541AXS1"/>
<keyword evidence="1" id="KW-0472">Membrane</keyword>
<accession>A0A541AXS1</accession>
<dbReference type="InParanoid" id="A0A541AXS1"/>
<organism evidence="2 3">
    <name type="scientific">Pyrrhoderma noxium</name>
    <dbReference type="NCBI Taxonomy" id="2282107"/>
    <lineage>
        <taxon>Eukaryota</taxon>
        <taxon>Fungi</taxon>
        <taxon>Dikarya</taxon>
        <taxon>Basidiomycota</taxon>
        <taxon>Agaricomycotina</taxon>
        <taxon>Agaricomycetes</taxon>
        <taxon>Hymenochaetales</taxon>
        <taxon>Hymenochaetaceae</taxon>
        <taxon>Pyrrhoderma</taxon>
    </lineage>
</organism>
<feature type="transmembrane region" description="Helical" evidence="1">
    <location>
        <begin position="199"/>
        <end position="218"/>
    </location>
</feature>
<keyword evidence="3" id="KW-1185">Reference proteome</keyword>
<comment type="caution">
    <text evidence="2">The sequence shown here is derived from an EMBL/GenBank/DDBJ whole genome shotgun (WGS) entry which is preliminary data.</text>
</comment>
<protein>
    <submittedName>
        <fullName evidence="2">Uncharacterized protein</fullName>
    </submittedName>
</protein>
<dbReference type="EMBL" id="NBII01000013">
    <property type="protein sequence ID" value="TQF64864.1"/>
    <property type="molecule type" value="Genomic_DNA"/>
</dbReference>
<evidence type="ECO:0000313" key="3">
    <source>
        <dbReference type="Proteomes" id="UP000217199"/>
    </source>
</evidence>
<evidence type="ECO:0000256" key="1">
    <source>
        <dbReference type="SAM" id="Phobius"/>
    </source>
</evidence>
<evidence type="ECO:0000313" key="2">
    <source>
        <dbReference type="EMBL" id="TQF64864.1"/>
    </source>
</evidence>
<proteinExistence type="predicted"/>
<sequence>MSYNKYSHWGFLRVKPLKLDYTITNHHGVNNKPLCSDYLLMLVRLIRPVTNKNDDKLVDLLNSLRNNVNVEELKDNSIFRLKEDLKPTDFINRYHDLTKDPKYHSFANLMEISLNIAKVRLSQAEDSRHVFKNIMRLSGYDLSMDRISTHKSIYLIAHFTTADISSWSDFESVKQEFGILRKCFITLSNKKRYKGWRVFRYKFIITYWCKLGCYWWIYKNIGLG</sequence>
<keyword evidence="1" id="KW-1133">Transmembrane helix</keyword>
<name>A0A541AXS1_9AGAM</name>
<dbReference type="Proteomes" id="UP000217199">
    <property type="component" value="Unassembled WGS sequence"/>
</dbReference>
<gene>
    <name evidence="2" type="ORF">PNOK_m000133</name>
</gene>
<geneLocation type="mitochondrion" evidence="2"/>
<keyword evidence="2" id="KW-0496">Mitochondrion</keyword>
<keyword evidence="1" id="KW-0812">Transmembrane</keyword>
<reference evidence="2 3" key="1">
    <citation type="journal article" date="2017" name="Mol. Ecol.">
        <title>Comparative and population genomic landscape of Phellinus noxius: A hypervariable fungus causing root rot in trees.</title>
        <authorList>
            <person name="Chung C.L."/>
            <person name="Lee T.J."/>
            <person name="Akiba M."/>
            <person name="Lee H.H."/>
            <person name="Kuo T.H."/>
            <person name="Liu D."/>
            <person name="Ke H.M."/>
            <person name="Yokoi T."/>
            <person name="Roa M.B."/>
            <person name="Lu M.J."/>
            <person name="Chang Y.Y."/>
            <person name="Ann P.J."/>
            <person name="Tsai J.N."/>
            <person name="Chen C.Y."/>
            <person name="Tzean S.S."/>
            <person name="Ota Y."/>
            <person name="Hattori T."/>
            <person name="Sahashi N."/>
            <person name="Liou R.F."/>
            <person name="Kikuchi T."/>
            <person name="Tsai I.J."/>
        </authorList>
    </citation>
    <scope>NUCLEOTIDE SEQUENCE [LARGE SCALE GENOMIC DNA]</scope>
    <source>
        <strain evidence="2 3">FFPRI411160</strain>
    </source>
</reference>